<dbReference type="InterPro" id="IPR032942">
    <property type="entry name" value="BPI/LBP/Plunc"/>
</dbReference>
<dbReference type="Gene3D" id="3.15.10.10">
    <property type="entry name" value="Bactericidal permeability-increasing protein, domain 1"/>
    <property type="match status" value="1"/>
</dbReference>
<dbReference type="SUPFAM" id="SSF55394">
    <property type="entry name" value="Bactericidal permeability-increasing protein, BPI"/>
    <property type="match status" value="1"/>
</dbReference>
<dbReference type="EMBL" id="UXUI01009261">
    <property type="protein sequence ID" value="VDD93346.1"/>
    <property type="molecule type" value="Genomic_DNA"/>
</dbReference>
<dbReference type="GO" id="GO:0008289">
    <property type="term" value="F:lipid binding"/>
    <property type="evidence" value="ECO:0007669"/>
    <property type="project" value="InterPro"/>
</dbReference>
<evidence type="ECO:0000313" key="3">
    <source>
        <dbReference type="EMBL" id="VDD93346.1"/>
    </source>
</evidence>
<reference evidence="3 4" key="2">
    <citation type="submission" date="2018-10" db="EMBL/GenBank/DDBJ databases">
        <authorList>
            <consortium name="Pathogen Informatics"/>
        </authorList>
    </citation>
    <scope>NUCLEOTIDE SEQUENCE [LARGE SCALE GENOMIC DNA]</scope>
</reference>
<dbReference type="InterPro" id="IPR017942">
    <property type="entry name" value="Lipid-bd_serum_glycop_N"/>
</dbReference>
<dbReference type="PANTHER" id="PTHR10504">
    <property type="entry name" value="BACTERICIDAL PERMEABILITY-INCREASING BPI PROTEIN-RELATED"/>
    <property type="match status" value="1"/>
</dbReference>
<organism evidence="5">
    <name type="scientific">Enterobius vermicularis</name>
    <name type="common">Human pinworm</name>
    <dbReference type="NCBI Taxonomy" id="51028"/>
    <lineage>
        <taxon>Eukaryota</taxon>
        <taxon>Metazoa</taxon>
        <taxon>Ecdysozoa</taxon>
        <taxon>Nematoda</taxon>
        <taxon>Chromadorea</taxon>
        <taxon>Rhabditida</taxon>
        <taxon>Spirurina</taxon>
        <taxon>Oxyuridomorpha</taxon>
        <taxon>Oxyuroidea</taxon>
        <taxon>Oxyuridae</taxon>
        <taxon>Enterobius</taxon>
    </lineage>
</organism>
<dbReference type="OrthoDB" id="5857016at2759"/>
<evidence type="ECO:0000313" key="5">
    <source>
        <dbReference type="WBParaSite" id="EVEC_0000861301-mRNA-1"/>
    </source>
</evidence>
<evidence type="ECO:0000313" key="4">
    <source>
        <dbReference type="Proteomes" id="UP000274131"/>
    </source>
</evidence>
<dbReference type="AlphaFoldDB" id="A0A0N4VDD4"/>
<proteinExistence type="predicted"/>
<name>A0A0N4VDD4_ENTVE</name>
<keyword evidence="1" id="KW-0732">Signal</keyword>
<dbReference type="GO" id="GO:0005615">
    <property type="term" value="C:extracellular space"/>
    <property type="evidence" value="ECO:0007669"/>
    <property type="project" value="TreeGrafter"/>
</dbReference>
<dbReference type="STRING" id="51028.A0A0N4VDD4"/>
<reference evidence="5" key="1">
    <citation type="submission" date="2017-02" db="UniProtKB">
        <authorList>
            <consortium name="WormBaseParasite"/>
        </authorList>
    </citation>
    <scope>IDENTIFICATION</scope>
</reference>
<feature type="chain" id="PRO_5043122874" evidence="1">
    <location>
        <begin position="19"/>
        <end position="193"/>
    </location>
</feature>
<keyword evidence="4" id="KW-1185">Reference proteome</keyword>
<evidence type="ECO:0000256" key="1">
    <source>
        <dbReference type="SAM" id="SignalP"/>
    </source>
</evidence>
<dbReference type="Proteomes" id="UP000274131">
    <property type="component" value="Unassembled WGS sequence"/>
</dbReference>
<dbReference type="Pfam" id="PF01273">
    <property type="entry name" value="LBP_BPI_CETP"/>
    <property type="match status" value="1"/>
</dbReference>
<protein>
    <submittedName>
        <fullName evidence="5">BPI1 domain-containing protein</fullName>
    </submittedName>
</protein>
<feature type="domain" description="Lipid-binding serum glycoprotein N-terminal" evidence="2">
    <location>
        <begin position="43"/>
        <end position="192"/>
    </location>
</feature>
<evidence type="ECO:0000259" key="2">
    <source>
        <dbReference type="Pfam" id="PF01273"/>
    </source>
</evidence>
<feature type="signal peptide" evidence="1">
    <location>
        <begin position="1"/>
        <end position="18"/>
    </location>
</feature>
<dbReference type="WBParaSite" id="EVEC_0000861301-mRNA-1">
    <property type="protein sequence ID" value="EVEC_0000861301-mRNA-1"/>
    <property type="gene ID" value="EVEC_0000861301"/>
</dbReference>
<dbReference type="PANTHER" id="PTHR10504:SF145">
    <property type="entry name" value="PROTEIN CBG15266"/>
    <property type="match status" value="1"/>
</dbReference>
<accession>A0A0N4VDD4</accession>
<sequence length="193" mass="21500">MFWPLFLPLIFLSKNVVCNDPTLSARVTTAGLQFFSGVGHFIVNYEVKKITFPEISIPIDAGIGSGNVKIEGLELKHFVSPLFTFKLAPPDGIAWKSQDGTVEVTGYWFAVYKIIFPIYLSGTVRAVAKDIRLLLQAQIFVKDNHPQISIDTCNTHLMNLDVDVAGGLIPWIVNLFRSDVSQIIKEAINKQVH</sequence>
<dbReference type="InterPro" id="IPR017943">
    <property type="entry name" value="Bactericidal_perm-incr_a/b_dom"/>
</dbReference>
<gene>
    <name evidence="3" type="ORF">EVEC_LOCUS8097</name>
</gene>